<keyword evidence="2" id="KW-1133">Transmembrane helix</keyword>
<comment type="caution">
    <text evidence="3">The sequence shown here is derived from an EMBL/GenBank/DDBJ whole genome shotgun (WGS) entry which is preliminary data.</text>
</comment>
<evidence type="ECO:0000256" key="2">
    <source>
        <dbReference type="SAM" id="Phobius"/>
    </source>
</evidence>
<gene>
    <name evidence="3" type="ORF">HRQ87_04870</name>
</gene>
<feature type="region of interest" description="Disordered" evidence="1">
    <location>
        <begin position="35"/>
        <end position="54"/>
    </location>
</feature>
<feature type="transmembrane region" description="Helical" evidence="2">
    <location>
        <begin position="6"/>
        <end position="26"/>
    </location>
</feature>
<proteinExistence type="predicted"/>
<keyword evidence="4" id="KW-1185">Reference proteome</keyword>
<evidence type="ECO:0000256" key="1">
    <source>
        <dbReference type="SAM" id="MobiDB-lite"/>
    </source>
</evidence>
<reference evidence="3 4" key="1">
    <citation type="submission" date="2020-06" db="EMBL/GenBank/DDBJ databases">
        <title>Sulfitobacter algicola sp. nov., isolated from green algae.</title>
        <authorList>
            <person name="Wang C."/>
        </authorList>
    </citation>
    <scope>NUCLEOTIDE SEQUENCE [LARGE SCALE GENOMIC DNA]</scope>
    <source>
        <strain evidence="3 4">1151</strain>
    </source>
</reference>
<dbReference type="EMBL" id="JABUFE010000002">
    <property type="protein sequence ID" value="NSX54128.1"/>
    <property type="molecule type" value="Genomic_DNA"/>
</dbReference>
<protein>
    <submittedName>
        <fullName evidence="3">Uncharacterized protein</fullName>
    </submittedName>
</protein>
<keyword evidence="2" id="KW-0812">Transmembrane</keyword>
<sequence>MAIPLAPIATIALRYGVMMGAAYVVARKLPRAPRNQKNEDALDTVDEGVHLSKSNDQANATGRFRRIYRVSKRGAGVAVDTAFLARIKFKRVHPL</sequence>
<evidence type="ECO:0000313" key="4">
    <source>
        <dbReference type="Proteomes" id="UP000777935"/>
    </source>
</evidence>
<organism evidence="3 4">
    <name type="scientific">Parasulfitobacter algicola</name>
    <dbReference type="NCBI Taxonomy" id="2614809"/>
    <lineage>
        <taxon>Bacteria</taxon>
        <taxon>Pseudomonadati</taxon>
        <taxon>Pseudomonadota</taxon>
        <taxon>Alphaproteobacteria</taxon>
        <taxon>Rhodobacterales</taxon>
        <taxon>Roseobacteraceae</taxon>
        <taxon>Parasulfitobacter</taxon>
    </lineage>
</organism>
<evidence type="ECO:0000313" key="3">
    <source>
        <dbReference type="EMBL" id="NSX54128.1"/>
    </source>
</evidence>
<accession>A0ABX2IVR0</accession>
<dbReference type="RefSeq" id="WP_174135833.1">
    <property type="nucleotide sequence ID" value="NZ_JABUFE010000002.1"/>
</dbReference>
<dbReference type="Proteomes" id="UP000777935">
    <property type="component" value="Unassembled WGS sequence"/>
</dbReference>
<keyword evidence="2" id="KW-0472">Membrane</keyword>
<name>A0ABX2IVR0_9RHOB</name>